<dbReference type="GO" id="GO:0020037">
    <property type="term" value="F:heme binding"/>
    <property type="evidence" value="ECO:0007669"/>
    <property type="project" value="InterPro"/>
</dbReference>
<evidence type="ECO:0000256" key="3">
    <source>
        <dbReference type="ARBA" id="ARBA00022723"/>
    </source>
</evidence>
<comment type="cofactor">
    <cofactor evidence="1">
        <name>heme</name>
        <dbReference type="ChEBI" id="CHEBI:30413"/>
    </cofactor>
</comment>
<dbReference type="InterPro" id="IPR017972">
    <property type="entry name" value="Cyt_P450_CS"/>
</dbReference>
<evidence type="ECO:0000313" key="7">
    <source>
        <dbReference type="EMBL" id="KAK4238692.1"/>
    </source>
</evidence>
<dbReference type="InterPro" id="IPR020904">
    <property type="entry name" value="Sc_DH/Rdtase_CS"/>
</dbReference>
<dbReference type="CDD" id="cd11058">
    <property type="entry name" value="CYP60B-like"/>
    <property type="match status" value="1"/>
</dbReference>
<evidence type="ECO:0000256" key="2">
    <source>
        <dbReference type="ARBA" id="ARBA00022617"/>
    </source>
</evidence>
<keyword evidence="8" id="KW-1185">Reference proteome</keyword>
<evidence type="ECO:0000256" key="5">
    <source>
        <dbReference type="ARBA" id="ARBA00023004"/>
    </source>
</evidence>
<dbReference type="InterPro" id="IPR036291">
    <property type="entry name" value="NAD(P)-bd_dom_sf"/>
</dbReference>
<dbReference type="EMBL" id="MU860086">
    <property type="protein sequence ID" value="KAK4238692.1"/>
    <property type="molecule type" value="Genomic_DNA"/>
</dbReference>
<keyword evidence="6" id="KW-1133">Transmembrane helix</keyword>
<evidence type="ECO:0000256" key="6">
    <source>
        <dbReference type="SAM" id="Phobius"/>
    </source>
</evidence>
<dbReference type="PANTHER" id="PTHR24305">
    <property type="entry name" value="CYTOCHROME P450"/>
    <property type="match status" value="1"/>
</dbReference>
<evidence type="ECO:0000256" key="1">
    <source>
        <dbReference type="ARBA" id="ARBA00001971"/>
    </source>
</evidence>
<reference evidence="7" key="2">
    <citation type="submission" date="2023-05" db="EMBL/GenBank/DDBJ databases">
        <authorList>
            <consortium name="Lawrence Berkeley National Laboratory"/>
            <person name="Steindorff A."/>
            <person name="Hensen N."/>
            <person name="Bonometti L."/>
            <person name="Westerberg I."/>
            <person name="Brannstrom I.O."/>
            <person name="Guillou S."/>
            <person name="Cros-Aarteil S."/>
            <person name="Calhoun S."/>
            <person name="Haridas S."/>
            <person name="Kuo A."/>
            <person name="Mondo S."/>
            <person name="Pangilinan J."/>
            <person name="Riley R."/>
            <person name="Labutti K."/>
            <person name="Andreopoulos B."/>
            <person name="Lipzen A."/>
            <person name="Chen C."/>
            <person name="Yanf M."/>
            <person name="Daum C."/>
            <person name="Ng V."/>
            <person name="Clum A."/>
            <person name="Ohm R."/>
            <person name="Martin F."/>
            <person name="Silar P."/>
            <person name="Natvig D."/>
            <person name="Lalanne C."/>
            <person name="Gautier V."/>
            <person name="Ament-Velasquez S.L."/>
            <person name="Kruys A."/>
            <person name="Hutchinson M.I."/>
            <person name="Powell A.J."/>
            <person name="Barry K."/>
            <person name="Miller A.N."/>
            <person name="Grigoriev I.V."/>
            <person name="Debuchy R."/>
            <person name="Gladieux P."/>
            <person name="Thoren M.H."/>
            <person name="Johannesson H."/>
        </authorList>
    </citation>
    <scope>NUCLEOTIDE SEQUENCE</scope>
    <source>
        <strain evidence="7">CBS 532.94</strain>
    </source>
</reference>
<sequence length="822" mass="90800">MASVGPDSPVQMLKTGHLWAGFAVLFACGFIAVYICQGIYNLFFHPLAKLPGPLTSAWSNIPYSYWFHSGRMPYKILALHEKYGSVVRVAPNEVSFNSPQSWNDIYGFRQNHKAFIKSDFYDGGPFASRGVHSIVSERGVDEHALMRRHLSHAFSDHSLSEQEALVAETVDRFIRVVGERGAREGGFDMGKGLEMMTFDIIGDLAFGETFGGVERDQPHPWISIAMGALRQGALADTFKRFPAAAELFLALFPGKMAKLIEDTKNNEELAIGLTNKRIQRHDSARKDFMTRILEKRDPAKVSDLQLAAHASDFVIAGSETTATALACILYYLLKDRAVMEKLCHELRTRFTSYDEITSLATLPLPYLKAVILEGLRIYPPLPFALPRVVPEGGDTVDGIFLPAGTIVSTNPVAASLDCRYFSEPMAFKPERWLASSGKTRDNLAATQPFSLGPRACLGRNLAWLELRTVLAKLFWTYDLKLVNEEIDWHRDSRMLTLWRKPPLWVKAEHRQGRPIMASLSIKESDIPSQAGKTAVITGGASGIGLAAAKILAEKGAAVHVLDLNGPAAEEDQHIPGLQFHRCNISVWEELRSAFEEIGHIDYAFANAGVSEETDYFADALDEEGRLIEPTYRVLDVNVRGAYNVVKLAWSRMRKDKTPGSIVITTSASGYAPEQSLPVYSSGKLALVGLIRALRSVIIQDNITINGVAPAATITSLLPAHLAAPIMAMGLPVSDARFVGLALVHSAVATQDRRVQAYGKEADGDIWKKGERWNGRVILTLGDRYTELEEPTADLRPFWFGRENTQMTRLQQAATDFRPLGSG</sequence>
<dbReference type="InterPro" id="IPR050121">
    <property type="entry name" value="Cytochrome_P450_monoxygenase"/>
</dbReference>
<dbReference type="AlphaFoldDB" id="A0AAN7CCB8"/>
<evidence type="ECO:0000256" key="4">
    <source>
        <dbReference type="ARBA" id="ARBA00022857"/>
    </source>
</evidence>
<dbReference type="PROSITE" id="PS00061">
    <property type="entry name" value="ADH_SHORT"/>
    <property type="match status" value="1"/>
</dbReference>
<comment type="caution">
    <text evidence="7">The sequence shown here is derived from an EMBL/GenBank/DDBJ whole genome shotgun (WGS) entry which is preliminary data.</text>
</comment>
<dbReference type="InterPro" id="IPR001128">
    <property type="entry name" value="Cyt_P450"/>
</dbReference>
<dbReference type="InterPro" id="IPR036396">
    <property type="entry name" value="Cyt_P450_sf"/>
</dbReference>
<dbReference type="Pfam" id="PF00067">
    <property type="entry name" value="p450"/>
    <property type="match status" value="1"/>
</dbReference>
<dbReference type="PRINTS" id="PR00081">
    <property type="entry name" value="GDHRDH"/>
</dbReference>
<dbReference type="Proteomes" id="UP001303760">
    <property type="component" value="Unassembled WGS sequence"/>
</dbReference>
<dbReference type="Gene3D" id="3.40.50.720">
    <property type="entry name" value="NAD(P)-binding Rossmann-like Domain"/>
    <property type="match status" value="1"/>
</dbReference>
<accession>A0AAN7CCB8</accession>
<gene>
    <name evidence="7" type="ORF">C8A03DRAFT_33292</name>
</gene>
<keyword evidence="6" id="KW-0472">Membrane</keyword>
<keyword evidence="5" id="KW-0408">Iron</keyword>
<evidence type="ECO:0000313" key="8">
    <source>
        <dbReference type="Proteomes" id="UP001303760"/>
    </source>
</evidence>
<dbReference type="GO" id="GO:0004497">
    <property type="term" value="F:monooxygenase activity"/>
    <property type="evidence" value="ECO:0007669"/>
    <property type="project" value="InterPro"/>
</dbReference>
<proteinExistence type="predicted"/>
<protein>
    <submittedName>
        <fullName evidence="7">Cytochrome P450</fullName>
    </submittedName>
</protein>
<name>A0AAN7CCB8_9PEZI</name>
<keyword evidence="6" id="KW-0812">Transmembrane</keyword>
<dbReference type="SUPFAM" id="SSF48264">
    <property type="entry name" value="Cytochrome P450"/>
    <property type="match status" value="1"/>
</dbReference>
<dbReference type="PANTHER" id="PTHR24305:SF161">
    <property type="entry name" value="P450, PUTATIVE (EUROFUNG)-RELATED"/>
    <property type="match status" value="1"/>
</dbReference>
<dbReference type="GO" id="GO:0005506">
    <property type="term" value="F:iron ion binding"/>
    <property type="evidence" value="ECO:0007669"/>
    <property type="project" value="InterPro"/>
</dbReference>
<keyword evidence="4" id="KW-0521">NADP</keyword>
<feature type="transmembrane region" description="Helical" evidence="6">
    <location>
        <begin position="20"/>
        <end position="43"/>
    </location>
</feature>
<keyword evidence="2" id="KW-0349">Heme</keyword>
<keyword evidence="3" id="KW-0479">Metal-binding</keyword>
<dbReference type="GO" id="GO:0016705">
    <property type="term" value="F:oxidoreductase activity, acting on paired donors, with incorporation or reduction of molecular oxygen"/>
    <property type="evidence" value="ECO:0007669"/>
    <property type="project" value="InterPro"/>
</dbReference>
<dbReference type="InterPro" id="IPR002347">
    <property type="entry name" value="SDR_fam"/>
</dbReference>
<dbReference type="Pfam" id="PF00106">
    <property type="entry name" value="adh_short"/>
    <property type="match status" value="1"/>
</dbReference>
<dbReference type="PROSITE" id="PS00086">
    <property type="entry name" value="CYTOCHROME_P450"/>
    <property type="match status" value="1"/>
</dbReference>
<reference evidence="7" key="1">
    <citation type="journal article" date="2023" name="Mol. Phylogenet. Evol.">
        <title>Genome-scale phylogeny and comparative genomics of the fungal order Sordariales.</title>
        <authorList>
            <person name="Hensen N."/>
            <person name="Bonometti L."/>
            <person name="Westerberg I."/>
            <person name="Brannstrom I.O."/>
            <person name="Guillou S."/>
            <person name="Cros-Aarteil S."/>
            <person name="Calhoun S."/>
            <person name="Haridas S."/>
            <person name="Kuo A."/>
            <person name="Mondo S."/>
            <person name="Pangilinan J."/>
            <person name="Riley R."/>
            <person name="LaButti K."/>
            <person name="Andreopoulos B."/>
            <person name="Lipzen A."/>
            <person name="Chen C."/>
            <person name="Yan M."/>
            <person name="Daum C."/>
            <person name="Ng V."/>
            <person name="Clum A."/>
            <person name="Steindorff A."/>
            <person name="Ohm R.A."/>
            <person name="Martin F."/>
            <person name="Silar P."/>
            <person name="Natvig D.O."/>
            <person name="Lalanne C."/>
            <person name="Gautier V."/>
            <person name="Ament-Velasquez S.L."/>
            <person name="Kruys A."/>
            <person name="Hutchinson M.I."/>
            <person name="Powell A.J."/>
            <person name="Barry K."/>
            <person name="Miller A.N."/>
            <person name="Grigoriev I.V."/>
            <person name="Debuchy R."/>
            <person name="Gladieux P."/>
            <person name="Hiltunen Thoren M."/>
            <person name="Johannesson H."/>
        </authorList>
    </citation>
    <scope>NUCLEOTIDE SEQUENCE</scope>
    <source>
        <strain evidence="7">CBS 532.94</strain>
    </source>
</reference>
<organism evidence="7 8">
    <name type="scientific">Achaetomium macrosporum</name>
    <dbReference type="NCBI Taxonomy" id="79813"/>
    <lineage>
        <taxon>Eukaryota</taxon>
        <taxon>Fungi</taxon>
        <taxon>Dikarya</taxon>
        <taxon>Ascomycota</taxon>
        <taxon>Pezizomycotina</taxon>
        <taxon>Sordariomycetes</taxon>
        <taxon>Sordariomycetidae</taxon>
        <taxon>Sordariales</taxon>
        <taxon>Chaetomiaceae</taxon>
        <taxon>Achaetomium</taxon>
    </lineage>
</organism>
<dbReference type="SUPFAM" id="SSF51735">
    <property type="entry name" value="NAD(P)-binding Rossmann-fold domains"/>
    <property type="match status" value="1"/>
</dbReference>
<dbReference type="Gene3D" id="1.10.630.10">
    <property type="entry name" value="Cytochrome P450"/>
    <property type="match status" value="1"/>
</dbReference>